<evidence type="ECO:0000313" key="1">
    <source>
        <dbReference type="EMBL" id="MFC5408014.1"/>
    </source>
</evidence>
<gene>
    <name evidence="1" type="ORF">ACFPMF_01745</name>
</gene>
<comment type="caution">
    <text evidence="1">The sequence shown here is derived from an EMBL/GenBank/DDBJ whole genome shotgun (WGS) entry which is preliminary data.</text>
</comment>
<name>A0ABW0I3Y6_9BACT</name>
<sequence>MPKPKTFRVSDQTITCFNVRILSSGLKIDAFLANPVMLYMHVRGRVIGKWNNLRLENNEWLAESEFDTEIELGAEIGGQVDRGFLNAASIVAEVHEVVWNEDLKCYDATSSTLQEISIVDVGGNRNALKLCDSRGEVLTEDQAKGYLLQLSNQSKPFTKPQEQMDYKAIALACGLAETATQEQIVAEVIKLKAPVTPADGTNYKEKYEALVKKQKDEQDTKAIKLVDAAIAEKRISADQKDTYIKLFATDFSLAETVLNSMKAPVDLVALAAAGGQPPLTLTDEEAAKKYDELDRNGKLVKLMADNRPEFDRIYNAKWGKTYSGK</sequence>
<dbReference type="RefSeq" id="WP_379840704.1">
    <property type="nucleotide sequence ID" value="NZ_JBHSMA010000001.1"/>
</dbReference>
<reference evidence="2" key="1">
    <citation type="journal article" date="2019" name="Int. J. Syst. Evol. Microbiol.">
        <title>The Global Catalogue of Microorganisms (GCM) 10K type strain sequencing project: providing services to taxonomists for standard genome sequencing and annotation.</title>
        <authorList>
            <consortium name="The Broad Institute Genomics Platform"/>
            <consortium name="The Broad Institute Genome Sequencing Center for Infectious Disease"/>
            <person name="Wu L."/>
            <person name="Ma J."/>
        </authorList>
    </citation>
    <scope>NUCLEOTIDE SEQUENCE [LARGE SCALE GENOMIC DNA]</scope>
    <source>
        <strain evidence="2">CCUG 55250</strain>
    </source>
</reference>
<dbReference type="Proteomes" id="UP001596106">
    <property type="component" value="Unassembled WGS sequence"/>
</dbReference>
<accession>A0ABW0I3Y6</accession>
<dbReference type="EMBL" id="JBHSMA010000001">
    <property type="protein sequence ID" value="MFC5408014.1"/>
    <property type="molecule type" value="Genomic_DNA"/>
</dbReference>
<keyword evidence="2" id="KW-1185">Reference proteome</keyword>
<protein>
    <recommendedName>
        <fullName evidence="3">Peptidase</fullName>
    </recommendedName>
</protein>
<proteinExistence type="predicted"/>
<evidence type="ECO:0000313" key="2">
    <source>
        <dbReference type="Proteomes" id="UP001596106"/>
    </source>
</evidence>
<organism evidence="1 2">
    <name type="scientific">Larkinella bovis</name>
    <dbReference type="NCBI Taxonomy" id="683041"/>
    <lineage>
        <taxon>Bacteria</taxon>
        <taxon>Pseudomonadati</taxon>
        <taxon>Bacteroidota</taxon>
        <taxon>Cytophagia</taxon>
        <taxon>Cytophagales</taxon>
        <taxon>Spirosomataceae</taxon>
        <taxon>Larkinella</taxon>
    </lineage>
</organism>
<evidence type="ECO:0008006" key="3">
    <source>
        <dbReference type="Google" id="ProtNLM"/>
    </source>
</evidence>